<dbReference type="AlphaFoldDB" id="A0A9Q1GIQ9"/>
<organism evidence="1 2">
    <name type="scientific">Carnegiea gigantea</name>
    <dbReference type="NCBI Taxonomy" id="171969"/>
    <lineage>
        <taxon>Eukaryota</taxon>
        <taxon>Viridiplantae</taxon>
        <taxon>Streptophyta</taxon>
        <taxon>Embryophyta</taxon>
        <taxon>Tracheophyta</taxon>
        <taxon>Spermatophyta</taxon>
        <taxon>Magnoliopsida</taxon>
        <taxon>eudicotyledons</taxon>
        <taxon>Gunneridae</taxon>
        <taxon>Pentapetalae</taxon>
        <taxon>Caryophyllales</taxon>
        <taxon>Cactineae</taxon>
        <taxon>Cactaceae</taxon>
        <taxon>Cactoideae</taxon>
        <taxon>Echinocereeae</taxon>
        <taxon>Carnegiea</taxon>
    </lineage>
</organism>
<accession>A0A9Q1GIQ9</accession>
<evidence type="ECO:0000313" key="1">
    <source>
        <dbReference type="EMBL" id="KAJ8421822.1"/>
    </source>
</evidence>
<gene>
    <name evidence="1" type="ORF">Cgig2_000991</name>
</gene>
<sequence length="403" mass="46280">MLQDPMQHEADLNPQMASLYASMVDSDEGASLKYIPAIVVNGAKLAKITKEDVTPKKSSILYMTLGVSPPAEVIEGFVRRIWKSYDPDKVVLGPDSLSKLGSIIGITIKTDKYTKENSMIQYARLLIDIPLNGAFPIYIEFVNDMDVVVRKHKQKRMESRVPRQPTPNEGFNIVPSKHLARLHTRTYSEEMQTPQEGENLANLESKPIFSHYIGENRPSHTAIKSKTFLHYIGTWLKHSDHEAILMGLSKKAGYGSNGYCLCGIGFRGKGFCYMFREFTFDYTHTSYKSNALSNYTSLIISFPNNHKPKATFQYCNIWSRHLHFPGYRQSKGKNQVLKNQEEECRNHYIKVLSSMLSLIKQQSKPDWIKYGDECTRYFFTRVKQRKLATYIYTLQDQSRHATE</sequence>
<protein>
    <submittedName>
        <fullName evidence="1">Uncharacterized protein</fullName>
    </submittedName>
</protein>
<proteinExistence type="predicted"/>
<evidence type="ECO:0000313" key="2">
    <source>
        <dbReference type="Proteomes" id="UP001153076"/>
    </source>
</evidence>
<reference evidence="1" key="1">
    <citation type="submission" date="2022-04" db="EMBL/GenBank/DDBJ databases">
        <title>Carnegiea gigantea Genome sequencing and assembly v2.</title>
        <authorList>
            <person name="Copetti D."/>
            <person name="Sanderson M.J."/>
            <person name="Burquez A."/>
            <person name="Wojciechowski M.F."/>
        </authorList>
    </citation>
    <scope>NUCLEOTIDE SEQUENCE</scope>
    <source>
        <strain evidence="1">SGP5-SGP5p</strain>
        <tissue evidence="1">Aerial part</tissue>
    </source>
</reference>
<dbReference type="EMBL" id="JAKOGI010002517">
    <property type="protein sequence ID" value="KAJ8421822.1"/>
    <property type="molecule type" value="Genomic_DNA"/>
</dbReference>
<dbReference type="OrthoDB" id="1932741at2759"/>
<dbReference type="Proteomes" id="UP001153076">
    <property type="component" value="Unassembled WGS sequence"/>
</dbReference>
<name>A0A9Q1GIQ9_9CARY</name>
<comment type="caution">
    <text evidence="1">The sequence shown here is derived from an EMBL/GenBank/DDBJ whole genome shotgun (WGS) entry which is preliminary data.</text>
</comment>
<keyword evidence="2" id="KW-1185">Reference proteome</keyword>